<keyword evidence="10 11" id="KW-0119">Carbohydrate metabolism</keyword>
<feature type="binding site" evidence="10">
    <location>
        <begin position="174"/>
        <end position="176"/>
    </location>
    <ligand>
        <name>substrate</name>
    </ligand>
</feature>
<feature type="active site" description="Proton donor" evidence="10">
    <location>
        <position position="174"/>
    </location>
</feature>
<dbReference type="NCBIfam" id="TIGR01163">
    <property type="entry name" value="rpe"/>
    <property type="match status" value="1"/>
</dbReference>
<evidence type="ECO:0000256" key="4">
    <source>
        <dbReference type="ARBA" id="ARBA00001947"/>
    </source>
</evidence>
<dbReference type="HAMAP" id="MF_02227">
    <property type="entry name" value="RPE"/>
    <property type="match status" value="1"/>
</dbReference>
<evidence type="ECO:0000313" key="13">
    <source>
        <dbReference type="Proteomes" id="UP000746471"/>
    </source>
</evidence>
<comment type="cofactor">
    <cofactor evidence="5">
        <name>Fe(2+)</name>
        <dbReference type="ChEBI" id="CHEBI:29033"/>
    </cofactor>
</comment>
<dbReference type="PIRSF" id="PIRSF001461">
    <property type="entry name" value="RPE"/>
    <property type="match status" value="1"/>
</dbReference>
<evidence type="ECO:0000256" key="6">
    <source>
        <dbReference type="ARBA" id="ARBA00009541"/>
    </source>
</evidence>
<accession>A0ABS5PQJ8</accession>
<dbReference type="PANTHER" id="PTHR11749">
    <property type="entry name" value="RIBULOSE-5-PHOSPHATE-3-EPIMERASE"/>
    <property type="match status" value="1"/>
</dbReference>
<name>A0ABS5PQJ8_9FIRM</name>
<dbReference type="InterPro" id="IPR000056">
    <property type="entry name" value="Ribul_P_3_epim-like"/>
</dbReference>
<evidence type="ECO:0000256" key="10">
    <source>
        <dbReference type="HAMAP-Rule" id="MF_02227"/>
    </source>
</evidence>
<feature type="binding site" evidence="10">
    <location>
        <position position="174"/>
    </location>
    <ligand>
        <name>a divalent metal cation</name>
        <dbReference type="ChEBI" id="CHEBI:60240"/>
    </ligand>
</feature>
<evidence type="ECO:0000256" key="9">
    <source>
        <dbReference type="ARBA" id="ARBA00023235"/>
    </source>
</evidence>
<comment type="function">
    <text evidence="10">Catalyzes the reversible epimerization of D-ribulose 5-phosphate to D-xylulose 5-phosphate.</text>
</comment>
<evidence type="ECO:0000256" key="2">
    <source>
        <dbReference type="ARBA" id="ARBA00001936"/>
    </source>
</evidence>
<feature type="binding site" evidence="10">
    <location>
        <begin position="196"/>
        <end position="197"/>
    </location>
    <ligand>
        <name>substrate</name>
    </ligand>
</feature>
<dbReference type="SUPFAM" id="SSF51366">
    <property type="entry name" value="Ribulose-phoshate binding barrel"/>
    <property type="match status" value="1"/>
</dbReference>
<comment type="similarity">
    <text evidence="6 10 11">Belongs to the ribulose-phosphate 3-epimerase family.</text>
</comment>
<keyword evidence="13" id="KW-1185">Reference proteome</keyword>
<dbReference type="EC" id="5.1.3.1" evidence="7 10"/>
<feature type="binding site" evidence="10">
    <location>
        <position position="65"/>
    </location>
    <ligand>
        <name>substrate</name>
    </ligand>
</feature>
<dbReference type="GO" id="GO:0004750">
    <property type="term" value="F:D-ribulose-phosphate 3-epimerase activity"/>
    <property type="evidence" value="ECO:0007669"/>
    <property type="project" value="UniProtKB-EC"/>
</dbReference>
<evidence type="ECO:0000256" key="11">
    <source>
        <dbReference type="PIRNR" id="PIRNR001461"/>
    </source>
</evidence>
<comment type="cofactor">
    <cofactor evidence="4">
        <name>Zn(2+)</name>
        <dbReference type="ChEBI" id="CHEBI:29105"/>
    </cofactor>
</comment>
<feature type="binding site" evidence="10">
    <location>
        <begin position="141"/>
        <end position="144"/>
    </location>
    <ligand>
        <name>substrate</name>
    </ligand>
</feature>
<keyword evidence="9 10" id="KW-0413">Isomerase</keyword>
<comment type="caution">
    <text evidence="12">The sequence shown here is derived from an EMBL/GenBank/DDBJ whole genome shotgun (WGS) entry which is preliminary data.</text>
</comment>
<feature type="binding site" evidence="10">
    <location>
        <position position="7"/>
    </location>
    <ligand>
        <name>substrate</name>
    </ligand>
</feature>
<feature type="binding site" evidence="10">
    <location>
        <position position="32"/>
    </location>
    <ligand>
        <name>a divalent metal cation</name>
        <dbReference type="ChEBI" id="CHEBI:60240"/>
    </ligand>
</feature>
<dbReference type="RefSeq" id="WP_213237298.1">
    <property type="nucleotide sequence ID" value="NZ_JAHBCL010000020.1"/>
</dbReference>
<comment type="cofactor">
    <cofactor evidence="2">
        <name>Mn(2+)</name>
        <dbReference type="ChEBI" id="CHEBI:29035"/>
    </cofactor>
</comment>
<feature type="binding site" evidence="10">
    <location>
        <position position="34"/>
    </location>
    <ligand>
        <name>a divalent metal cation</name>
        <dbReference type="ChEBI" id="CHEBI:60240"/>
    </ligand>
</feature>
<feature type="binding site" evidence="10">
    <location>
        <position position="65"/>
    </location>
    <ligand>
        <name>a divalent metal cation</name>
        <dbReference type="ChEBI" id="CHEBI:60240"/>
    </ligand>
</feature>
<comment type="cofactor">
    <cofactor evidence="3">
        <name>Co(2+)</name>
        <dbReference type="ChEBI" id="CHEBI:48828"/>
    </cofactor>
</comment>
<evidence type="ECO:0000256" key="1">
    <source>
        <dbReference type="ARBA" id="ARBA00001782"/>
    </source>
</evidence>
<proteinExistence type="inferred from homology"/>
<evidence type="ECO:0000256" key="5">
    <source>
        <dbReference type="ARBA" id="ARBA00001954"/>
    </source>
</evidence>
<sequence>MVKLAPSILSADFSNLLVDVKAVEEAGVEYLHVDVMDGHFVPNISFGAPVLKSLKGKTSLFVDVHLMIENPDQYIADFVDAGADSIGVHVEATRHLHRTIQLIKSYGVQAAVTLNPATPLSSIEEILEDVDMVLLMSVNPGFGGQSYIPQTTAKIKRLRKMIDERGLDVAIQVDGGIKLSNAKEVVRAGADILVAGSAIFNSESIIETVQAFREVVK</sequence>
<dbReference type="Proteomes" id="UP000746471">
    <property type="component" value="Unassembled WGS sequence"/>
</dbReference>
<comment type="pathway">
    <text evidence="10">Carbohydrate degradation.</text>
</comment>
<protein>
    <recommendedName>
        <fullName evidence="7 10">Ribulose-phosphate 3-epimerase</fullName>
        <ecNumber evidence="7 10">5.1.3.1</ecNumber>
    </recommendedName>
</protein>
<dbReference type="InterPro" id="IPR026019">
    <property type="entry name" value="Ribul_P_3_epim"/>
</dbReference>
<dbReference type="EMBL" id="JAHBCL010000020">
    <property type="protein sequence ID" value="MBS7527438.1"/>
    <property type="molecule type" value="Genomic_DNA"/>
</dbReference>
<dbReference type="InterPro" id="IPR011060">
    <property type="entry name" value="RibuloseP-bd_barrel"/>
</dbReference>
<dbReference type="CDD" id="cd00429">
    <property type="entry name" value="RPE"/>
    <property type="match status" value="1"/>
</dbReference>
<dbReference type="PROSITE" id="PS01085">
    <property type="entry name" value="RIBUL_P_3_EPIMER_1"/>
    <property type="match status" value="1"/>
</dbReference>
<evidence type="ECO:0000256" key="8">
    <source>
        <dbReference type="ARBA" id="ARBA00022723"/>
    </source>
</evidence>
<dbReference type="Gene3D" id="3.20.20.70">
    <property type="entry name" value="Aldolase class I"/>
    <property type="match status" value="1"/>
</dbReference>
<dbReference type="InterPro" id="IPR013785">
    <property type="entry name" value="Aldolase_TIM"/>
</dbReference>
<keyword evidence="8 10" id="KW-0479">Metal-binding</keyword>
<evidence type="ECO:0000256" key="7">
    <source>
        <dbReference type="ARBA" id="ARBA00013188"/>
    </source>
</evidence>
<evidence type="ECO:0000313" key="12">
    <source>
        <dbReference type="EMBL" id="MBS7527438.1"/>
    </source>
</evidence>
<comment type="catalytic activity">
    <reaction evidence="1 10 11">
        <text>D-ribulose 5-phosphate = D-xylulose 5-phosphate</text>
        <dbReference type="Rhea" id="RHEA:13677"/>
        <dbReference type="ChEBI" id="CHEBI:57737"/>
        <dbReference type="ChEBI" id="CHEBI:58121"/>
        <dbReference type="EC" id="5.1.3.1"/>
    </reaction>
</comment>
<dbReference type="NCBIfam" id="NF004076">
    <property type="entry name" value="PRK05581.1-4"/>
    <property type="match status" value="1"/>
</dbReference>
<evidence type="ECO:0000256" key="3">
    <source>
        <dbReference type="ARBA" id="ARBA00001941"/>
    </source>
</evidence>
<reference evidence="12 13" key="1">
    <citation type="submission" date="2021-05" db="EMBL/GenBank/DDBJ databases">
        <title>Fusibacter ferrireducens sp. nov., an anaerobic, sulfur- and Fe-reducing bacterium isolated from the mangrove sediment.</title>
        <authorList>
            <person name="Qiu D."/>
        </authorList>
    </citation>
    <scope>NUCLEOTIDE SEQUENCE [LARGE SCALE GENOMIC DNA]</scope>
    <source>
        <strain evidence="12 13">DSM 12116</strain>
    </source>
</reference>
<dbReference type="Pfam" id="PF00834">
    <property type="entry name" value="Ribul_P_3_epim"/>
    <property type="match status" value="1"/>
</dbReference>
<feature type="active site" description="Proton acceptor" evidence="10">
    <location>
        <position position="34"/>
    </location>
</feature>
<comment type="cofactor">
    <cofactor evidence="10">
        <name>a divalent metal cation</name>
        <dbReference type="ChEBI" id="CHEBI:60240"/>
    </cofactor>
    <text evidence="10">Binds 1 divalent metal cation per subunit.</text>
</comment>
<organism evidence="12 13">
    <name type="scientific">Fusibacter paucivorans</name>
    <dbReference type="NCBI Taxonomy" id="76009"/>
    <lineage>
        <taxon>Bacteria</taxon>
        <taxon>Bacillati</taxon>
        <taxon>Bacillota</taxon>
        <taxon>Clostridia</taxon>
        <taxon>Eubacteriales</taxon>
        <taxon>Eubacteriales Family XII. Incertae Sedis</taxon>
        <taxon>Fusibacter</taxon>
    </lineage>
</organism>
<gene>
    <name evidence="10" type="primary">rpe</name>
    <name evidence="12" type="ORF">KHM83_12205</name>
</gene>